<keyword evidence="1" id="KW-0732">Signal</keyword>
<reference evidence="2 3" key="1">
    <citation type="submission" date="2021-04" db="EMBL/GenBank/DDBJ databases">
        <authorList>
            <person name="Bliznina A."/>
        </authorList>
    </citation>
    <scope>NUCLEOTIDE SEQUENCE [LARGE SCALE GENOMIC DNA]</scope>
</reference>
<dbReference type="Proteomes" id="UP001158576">
    <property type="component" value="Chromosome 2"/>
</dbReference>
<proteinExistence type="predicted"/>
<dbReference type="SUPFAM" id="SSF48619">
    <property type="entry name" value="Phospholipase A2, PLA2"/>
    <property type="match status" value="1"/>
</dbReference>
<name>A0ABN7T0G0_OIKDI</name>
<keyword evidence="3" id="KW-1185">Reference proteome</keyword>
<sequence length="257" mass="28568">MKLFSLFAFSAAAVAQDVVVADDGIAADDVCYSNGEEVACSGLARGGRNNADDSEERGIDQVRRYADLKAITAKLWKLNGHTGKNRFDERKYWAYGCHCYLLGDRPLSEMGTGAPKDGLDNKCKAYKDCQKCVREKHGDTCIGEFVKYVWKYAGKRGRFESTNAEGSCERELFQCDLQFAKDTLAVKDVFDESYHAFWGGFDNRDPDNCPSNGGVPVEHECCGGYDREYHWIGLNKKQCCPTSDGYSGVPKSINESC</sequence>
<gene>
    <name evidence="2" type="ORF">OKIOD_LOCUS12975</name>
</gene>
<dbReference type="InterPro" id="IPR036444">
    <property type="entry name" value="PLipase_A2_dom_sf"/>
</dbReference>
<organism evidence="2 3">
    <name type="scientific">Oikopleura dioica</name>
    <name type="common">Tunicate</name>
    <dbReference type="NCBI Taxonomy" id="34765"/>
    <lineage>
        <taxon>Eukaryota</taxon>
        <taxon>Metazoa</taxon>
        <taxon>Chordata</taxon>
        <taxon>Tunicata</taxon>
        <taxon>Appendicularia</taxon>
        <taxon>Copelata</taxon>
        <taxon>Oikopleuridae</taxon>
        <taxon>Oikopleura</taxon>
    </lineage>
</organism>
<evidence type="ECO:0000313" key="3">
    <source>
        <dbReference type="Proteomes" id="UP001158576"/>
    </source>
</evidence>
<evidence type="ECO:0000256" key="1">
    <source>
        <dbReference type="SAM" id="SignalP"/>
    </source>
</evidence>
<accession>A0ABN7T0G0</accession>
<dbReference type="EMBL" id="OU015567">
    <property type="protein sequence ID" value="CAG5109706.1"/>
    <property type="molecule type" value="Genomic_DNA"/>
</dbReference>
<feature type="chain" id="PRO_5045864408" evidence="1">
    <location>
        <begin position="16"/>
        <end position="257"/>
    </location>
</feature>
<evidence type="ECO:0000313" key="2">
    <source>
        <dbReference type="EMBL" id="CAG5109706.1"/>
    </source>
</evidence>
<feature type="signal peptide" evidence="1">
    <location>
        <begin position="1"/>
        <end position="15"/>
    </location>
</feature>
<protein>
    <submittedName>
        <fullName evidence="2">Oidioi.mRNA.OKI2018_I69.chr2.g4210.t1.cds</fullName>
    </submittedName>
</protein>
<dbReference type="Gene3D" id="1.20.90.10">
    <property type="entry name" value="Phospholipase A2 domain"/>
    <property type="match status" value="1"/>
</dbReference>